<sequence>MIPMGTKNAQFRGLDNKPFVRSGLKLKTSQPLVLAVQRWG</sequence>
<accession>A0A8S5LC88</accession>
<protein>
    <submittedName>
        <fullName evidence="1">Uncharacterized protein</fullName>
    </submittedName>
</protein>
<reference evidence="1" key="1">
    <citation type="journal article" date="2021" name="Proc. Natl. Acad. Sci. U.S.A.">
        <title>A Catalog of Tens of Thousands of Viruses from Human Metagenomes Reveals Hidden Associations with Chronic Diseases.</title>
        <authorList>
            <person name="Tisza M.J."/>
            <person name="Buck C.B."/>
        </authorList>
    </citation>
    <scope>NUCLEOTIDE SEQUENCE</scope>
    <source>
        <strain evidence="1">Cttdo1</strain>
    </source>
</reference>
<proteinExistence type="predicted"/>
<evidence type="ECO:0000313" key="1">
    <source>
        <dbReference type="EMBL" id="DAD67483.1"/>
    </source>
</evidence>
<dbReference type="EMBL" id="BK014678">
    <property type="protein sequence ID" value="DAD67483.1"/>
    <property type="molecule type" value="Genomic_DNA"/>
</dbReference>
<name>A0A8S5LC88_9CAUD</name>
<organism evidence="1">
    <name type="scientific">Siphoviridae sp. cttdo1</name>
    <dbReference type="NCBI Taxonomy" id="2823606"/>
    <lineage>
        <taxon>Viruses</taxon>
        <taxon>Duplodnaviria</taxon>
        <taxon>Heunggongvirae</taxon>
        <taxon>Uroviricota</taxon>
        <taxon>Caudoviricetes</taxon>
    </lineage>
</organism>